<dbReference type="Pfam" id="PF13400">
    <property type="entry name" value="Tad"/>
    <property type="match status" value="1"/>
</dbReference>
<feature type="domain" description="Putative Flp pilus-assembly TadG-like N-terminal" evidence="1">
    <location>
        <begin position="2"/>
        <end position="43"/>
    </location>
</feature>
<protein>
    <submittedName>
        <fullName evidence="2">Pilus assembly protein TadG-related protein</fullName>
    </submittedName>
</protein>
<dbReference type="Proteomes" id="UP001597260">
    <property type="component" value="Unassembled WGS sequence"/>
</dbReference>
<accession>A0ABW3YE97</accession>
<keyword evidence="3" id="KW-1185">Reference proteome</keyword>
<proteinExistence type="predicted"/>
<gene>
    <name evidence="2" type="ORF">ACFQ4H_13740</name>
</gene>
<evidence type="ECO:0000313" key="3">
    <source>
        <dbReference type="Proteomes" id="UP001597260"/>
    </source>
</evidence>
<organism evidence="2 3">
    <name type="scientific">Micromonospora sonneratiae</name>
    <dbReference type="NCBI Taxonomy" id="1184706"/>
    <lineage>
        <taxon>Bacteria</taxon>
        <taxon>Bacillati</taxon>
        <taxon>Actinomycetota</taxon>
        <taxon>Actinomycetes</taxon>
        <taxon>Micromonosporales</taxon>
        <taxon>Micromonosporaceae</taxon>
        <taxon>Micromonospora</taxon>
    </lineage>
</organism>
<dbReference type="RefSeq" id="WP_377570771.1">
    <property type="nucleotide sequence ID" value="NZ_JBHTMP010000017.1"/>
</dbReference>
<sequence>MFLAVALTGVLVIIGLAFDGTGQLRSMQRADNLAAEAARAGGQSIDLASAVEGRPKVVDEEQARTAIRNYLAGVEGVRAWSVRFDTGQQLTVTVDVEYDTYLLDLFGFRDKILVRGEATAHLRTEP</sequence>
<dbReference type="InterPro" id="IPR028087">
    <property type="entry name" value="Tad_N"/>
</dbReference>
<comment type="caution">
    <text evidence="2">The sequence shown here is derived from an EMBL/GenBank/DDBJ whole genome shotgun (WGS) entry which is preliminary data.</text>
</comment>
<reference evidence="3" key="1">
    <citation type="journal article" date="2019" name="Int. J. Syst. Evol. Microbiol.">
        <title>The Global Catalogue of Microorganisms (GCM) 10K type strain sequencing project: providing services to taxonomists for standard genome sequencing and annotation.</title>
        <authorList>
            <consortium name="The Broad Institute Genomics Platform"/>
            <consortium name="The Broad Institute Genome Sequencing Center for Infectious Disease"/>
            <person name="Wu L."/>
            <person name="Ma J."/>
        </authorList>
    </citation>
    <scope>NUCLEOTIDE SEQUENCE [LARGE SCALE GENOMIC DNA]</scope>
    <source>
        <strain evidence="3">JCM 31037</strain>
    </source>
</reference>
<dbReference type="EMBL" id="JBHTMP010000017">
    <property type="protein sequence ID" value="MFD1322155.1"/>
    <property type="molecule type" value="Genomic_DNA"/>
</dbReference>
<name>A0ABW3YE97_9ACTN</name>
<evidence type="ECO:0000259" key="1">
    <source>
        <dbReference type="Pfam" id="PF13400"/>
    </source>
</evidence>
<evidence type="ECO:0000313" key="2">
    <source>
        <dbReference type="EMBL" id="MFD1322155.1"/>
    </source>
</evidence>